<gene>
    <name evidence="3" type="primary">mnmH</name>
    <name evidence="3" type="ORF">OCL97_08700</name>
</gene>
<evidence type="ECO:0000313" key="4">
    <source>
        <dbReference type="Proteomes" id="UP001598130"/>
    </source>
</evidence>
<dbReference type="PROSITE" id="PS00380">
    <property type="entry name" value="RHODANESE_1"/>
    <property type="match status" value="1"/>
</dbReference>
<proteinExistence type="predicted"/>
<dbReference type="Pfam" id="PF26341">
    <property type="entry name" value="AAA_SelU"/>
    <property type="match status" value="1"/>
</dbReference>
<dbReference type="SMART" id="SM00450">
    <property type="entry name" value="RHOD"/>
    <property type="match status" value="1"/>
</dbReference>
<keyword evidence="4" id="KW-1185">Reference proteome</keyword>
<accession>A0ABW6CQ62</accession>
<dbReference type="NCBIfam" id="NF008750">
    <property type="entry name" value="PRK11784.1-2"/>
    <property type="match status" value="1"/>
</dbReference>
<organism evidence="3 4">
    <name type="scientific">Phenylobacterium ferrooxidans</name>
    <dbReference type="NCBI Taxonomy" id="2982689"/>
    <lineage>
        <taxon>Bacteria</taxon>
        <taxon>Pseudomonadati</taxon>
        <taxon>Pseudomonadota</taxon>
        <taxon>Alphaproteobacteria</taxon>
        <taxon>Caulobacterales</taxon>
        <taxon>Caulobacteraceae</taxon>
        <taxon>Phenylobacterium</taxon>
    </lineage>
</organism>
<dbReference type="InterPro" id="IPR001307">
    <property type="entry name" value="Thiosulphate_STrfase_CS"/>
</dbReference>
<evidence type="ECO:0000313" key="3">
    <source>
        <dbReference type="EMBL" id="MFD3264037.1"/>
    </source>
</evidence>
<dbReference type="PANTHER" id="PTHR30401">
    <property type="entry name" value="TRNA 2-SELENOURIDINE SYNTHASE"/>
    <property type="match status" value="1"/>
</dbReference>
<dbReference type="InterPro" id="IPR001763">
    <property type="entry name" value="Rhodanese-like_dom"/>
</dbReference>
<dbReference type="PANTHER" id="PTHR30401:SF0">
    <property type="entry name" value="TRNA 2-SELENOURIDINE SYNTHASE"/>
    <property type="match status" value="1"/>
</dbReference>
<evidence type="ECO:0000259" key="2">
    <source>
        <dbReference type="PROSITE" id="PS50206"/>
    </source>
</evidence>
<dbReference type="Pfam" id="PF00581">
    <property type="entry name" value="Rhodanese"/>
    <property type="match status" value="1"/>
</dbReference>
<dbReference type="GO" id="GO:0016740">
    <property type="term" value="F:transferase activity"/>
    <property type="evidence" value="ECO:0007669"/>
    <property type="project" value="UniProtKB-KW"/>
</dbReference>
<dbReference type="InterPro" id="IPR058840">
    <property type="entry name" value="AAA_SelU"/>
</dbReference>
<dbReference type="Gene3D" id="3.40.250.10">
    <property type="entry name" value="Rhodanese-like domain"/>
    <property type="match status" value="1"/>
</dbReference>
<dbReference type="InterPro" id="IPR017582">
    <property type="entry name" value="SelU"/>
</dbReference>
<dbReference type="SUPFAM" id="SSF52821">
    <property type="entry name" value="Rhodanese/Cell cycle control phosphatase"/>
    <property type="match status" value="1"/>
</dbReference>
<reference evidence="3 4" key="1">
    <citation type="submission" date="2022-09" db="EMBL/GenBank/DDBJ databases">
        <title>New species of Phenylobacterium.</title>
        <authorList>
            <person name="Mieszkin S."/>
        </authorList>
    </citation>
    <scope>NUCLEOTIDE SEQUENCE [LARGE SCALE GENOMIC DNA]</scope>
    <source>
        <strain evidence="3 4">HK31-G</strain>
    </source>
</reference>
<keyword evidence="3" id="KW-0808">Transferase</keyword>
<comment type="caution">
    <text evidence="3">The sequence shown here is derived from an EMBL/GenBank/DDBJ whole genome shotgun (WGS) entry which is preliminary data.</text>
</comment>
<keyword evidence="1" id="KW-0711">Selenium</keyword>
<dbReference type="Proteomes" id="UP001598130">
    <property type="component" value="Unassembled WGS sequence"/>
</dbReference>
<dbReference type="PROSITE" id="PS50206">
    <property type="entry name" value="RHODANESE_3"/>
    <property type="match status" value="1"/>
</dbReference>
<dbReference type="EC" id="2.5.1.-" evidence="3"/>
<dbReference type="NCBIfam" id="TIGR03167">
    <property type="entry name" value="tRNA_sel_U_synt"/>
    <property type="match status" value="1"/>
</dbReference>
<dbReference type="RefSeq" id="WP_377369401.1">
    <property type="nucleotide sequence ID" value="NZ_JAOTJD010000013.1"/>
</dbReference>
<protein>
    <submittedName>
        <fullName evidence="3">tRNA 2-selenouridine(34) synthase MnmH</fullName>
        <ecNumber evidence="3">2.5.1.-</ecNumber>
    </submittedName>
</protein>
<evidence type="ECO:0000256" key="1">
    <source>
        <dbReference type="ARBA" id="ARBA00023266"/>
    </source>
</evidence>
<dbReference type="InterPro" id="IPR036873">
    <property type="entry name" value="Rhodanese-like_dom_sf"/>
</dbReference>
<sequence>MGIQLTEAVDALSLARFDAIIDVRSPGEFAEDHVPGAENLPVLDDAERAEVGTIYVQESRFLARRIGAAHVARNIARHLENALADRPASFQPLIYCWRGGQRSTAMATILSQVGWPVWLLTGGYKTYRRAVNARLYDEAPALNLVLLDGHTGTAKTEILARLAGQGVQTLDLEALASHRGSLFGAVAGHPQPSQKLFESRLLAALDQLDPSRPIVVEAESSKIGERMTPPAVWKAMQTAPRIVIQAPREARARYLVEAYRDVIADRAELEEAFSRLPVYPGQKRLENWRGLADAGAFEDLAGALMEHHYDPAYDRSARKDERPRLGIVELADLGAANQEAATAEIRRLASI</sequence>
<dbReference type="NCBIfam" id="NF008752">
    <property type="entry name" value="PRK11784.1-4"/>
    <property type="match status" value="1"/>
</dbReference>
<name>A0ABW6CQ62_9CAUL</name>
<dbReference type="EMBL" id="JAOTJD010000013">
    <property type="protein sequence ID" value="MFD3264037.1"/>
    <property type="molecule type" value="Genomic_DNA"/>
</dbReference>
<feature type="domain" description="Rhodanese" evidence="2">
    <location>
        <begin position="20"/>
        <end position="136"/>
    </location>
</feature>